<comment type="caution">
    <text evidence="2">The sequence shown here is derived from an EMBL/GenBank/DDBJ whole genome shotgun (WGS) entry which is preliminary data.</text>
</comment>
<gene>
    <name evidence="2" type="ORF">PBS003_LOCUS2619</name>
</gene>
<feature type="domain" description="THIF-type NAD/FAD binding fold" evidence="1">
    <location>
        <begin position="3"/>
        <end position="52"/>
    </location>
</feature>
<dbReference type="EMBL" id="CAKKTJ010000131">
    <property type="protein sequence ID" value="CAH0475810.1"/>
    <property type="molecule type" value="Genomic_DNA"/>
</dbReference>
<evidence type="ECO:0000313" key="3">
    <source>
        <dbReference type="Proteomes" id="UP001160483"/>
    </source>
</evidence>
<dbReference type="AlphaFoldDB" id="A0AAU9KRZ8"/>
<dbReference type="GO" id="GO:0016779">
    <property type="term" value="F:nucleotidyltransferase activity"/>
    <property type="evidence" value="ECO:0007669"/>
    <property type="project" value="TreeGrafter"/>
</dbReference>
<reference evidence="2" key="1">
    <citation type="submission" date="2021-11" db="EMBL/GenBank/DDBJ databases">
        <authorList>
            <person name="Islam A."/>
            <person name="Islam S."/>
            <person name="Flora M.S."/>
            <person name="Rahman M."/>
            <person name="Ziaur R.M."/>
            <person name="Epstein J.H."/>
            <person name="Hassan M."/>
            <person name="Klassen M."/>
            <person name="Woodard K."/>
            <person name="Webb A."/>
            <person name="Webby R.J."/>
            <person name="El Zowalaty M.E."/>
        </authorList>
    </citation>
    <scope>NUCLEOTIDE SEQUENCE</scope>
    <source>
        <strain evidence="2">Pbs3</strain>
    </source>
</reference>
<dbReference type="PANTHER" id="PTHR10953:SF102">
    <property type="entry name" value="ADENYLYLTRANSFERASE AND SULFURTRANSFERASE MOCS3"/>
    <property type="match status" value="1"/>
</dbReference>
<dbReference type="Pfam" id="PF00899">
    <property type="entry name" value="ThiF"/>
    <property type="match status" value="2"/>
</dbReference>
<name>A0AAU9KRZ8_9STRA</name>
<evidence type="ECO:0000313" key="2">
    <source>
        <dbReference type="EMBL" id="CAH0475810.1"/>
    </source>
</evidence>
<dbReference type="SUPFAM" id="SSF69572">
    <property type="entry name" value="Activating enzymes of the ubiquitin-like proteins"/>
    <property type="match status" value="1"/>
</dbReference>
<evidence type="ECO:0000259" key="1">
    <source>
        <dbReference type="Pfam" id="PF00899"/>
    </source>
</evidence>
<organism evidence="2 3">
    <name type="scientific">Peronospora belbahrii</name>
    <dbReference type="NCBI Taxonomy" id="622444"/>
    <lineage>
        <taxon>Eukaryota</taxon>
        <taxon>Sar</taxon>
        <taxon>Stramenopiles</taxon>
        <taxon>Oomycota</taxon>
        <taxon>Peronosporomycetes</taxon>
        <taxon>Peronosporales</taxon>
        <taxon>Peronosporaceae</taxon>
        <taxon>Peronospora</taxon>
    </lineage>
</organism>
<dbReference type="Gene3D" id="3.40.50.720">
    <property type="entry name" value="NAD(P)-binding Rossmann-like Domain"/>
    <property type="match status" value="2"/>
</dbReference>
<dbReference type="InterPro" id="IPR045886">
    <property type="entry name" value="ThiF/MoeB/HesA"/>
</dbReference>
<dbReference type="InterPro" id="IPR000594">
    <property type="entry name" value="ThiF_NAD_FAD-bd"/>
</dbReference>
<dbReference type="Proteomes" id="UP001160483">
    <property type="component" value="Unassembled WGS sequence"/>
</dbReference>
<dbReference type="GO" id="GO:0005737">
    <property type="term" value="C:cytoplasm"/>
    <property type="evidence" value="ECO:0007669"/>
    <property type="project" value="TreeGrafter"/>
</dbReference>
<dbReference type="GO" id="GO:0042292">
    <property type="term" value="F:URM1 activating enzyme activity"/>
    <property type="evidence" value="ECO:0007669"/>
    <property type="project" value="TreeGrafter"/>
</dbReference>
<proteinExistence type="predicted"/>
<protein>
    <recommendedName>
        <fullName evidence="1">THIF-type NAD/FAD binding fold domain-containing protein</fullName>
    </recommendedName>
</protein>
<accession>A0AAU9KRZ8</accession>
<dbReference type="GO" id="GO:0004792">
    <property type="term" value="F:thiosulfate-cyanide sulfurtransferase activity"/>
    <property type="evidence" value="ECO:0007669"/>
    <property type="project" value="TreeGrafter"/>
</dbReference>
<sequence>MLVKKFGVKAQLKLQIAKVLLIGVGGLGSPAAMYLAAMGVDTLAIVDDDHVDRMYPMPAANALKLVGEYDVVVDASDNVDTRYLVNDACARSRKPLVSGSALGMEGQVVSHIRTTNMQLDATDACTQLHFELQRAA</sequence>
<feature type="domain" description="THIF-type NAD/FAD binding fold" evidence="1">
    <location>
        <begin position="59"/>
        <end position="115"/>
    </location>
</feature>
<dbReference type="InterPro" id="IPR035985">
    <property type="entry name" value="Ubiquitin-activating_enz"/>
</dbReference>
<dbReference type="PANTHER" id="PTHR10953">
    <property type="entry name" value="UBIQUITIN-ACTIVATING ENZYME E1"/>
    <property type="match status" value="1"/>
</dbReference>